<keyword evidence="8" id="KW-0753">Steroid metabolism</keyword>
<gene>
    <name evidence="12" type="ORF">BJ958_003149</name>
</gene>
<evidence type="ECO:0000256" key="9">
    <source>
        <dbReference type="ARBA" id="ARBA00030944"/>
    </source>
</evidence>
<evidence type="ECO:0000256" key="10">
    <source>
        <dbReference type="ARBA" id="ARBA00046982"/>
    </source>
</evidence>
<dbReference type="PROSITE" id="PS51296">
    <property type="entry name" value="RIESKE"/>
    <property type="match status" value="1"/>
</dbReference>
<dbReference type="Proteomes" id="UP000582231">
    <property type="component" value="Unassembled WGS sequence"/>
</dbReference>
<dbReference type="Gene3D" id="3.90.380.10">
    <property type="entry name" value="Naphthalene 1,2-dioxygenase Alpha Subunit, Chain A, domain 1"/>
    <property type="match status" value="1"/>
</dbReference>
<dbReference type="GO" id="GO:0046872">
    <property type="term" value="F:metal ion binding"/>
    <property type="evidence" value="ECO:0007669"/>
    <property type="project" value="UniProtKB-KW"/>
</dbReference>
<evidence type="ECO:0000256" key="8">
    <source>
        <dbReference type="ARBA" id="ARBA00023221"/>
    </source>
</evidence>
<keyword evidence="6" id="KW-0408">Iron</keyword>
<keyword evidence="8" id="KW-0443">Lipid metabolism</keyword>
<keyword evidence="5 12" id="KW-0560">Oxidoreductase</keyword>
<proteinExistence type="predicted"/>
<dbReference type="InterPro" id="IPR045605">
    <property type="entry name" value="KshA-like_C"/>
</dbReference>
<comment type="cofactor">
    <cofactor evidence="1">
        <name>Fe cation</name>
        <dbReference type="ChEBI" id="CHEBI:24875"/>
    </cofactor>
</comment>
<dbReference type="Gene3D" id="2.102.10.10">
    <property type="entry name" value="Rieske [2Fe-2S] iron-sulphur domain"/>
    <property type="match status" value="1"/>
</dbReference>
<protein>
    <recommendedName>
        <fullName evidence="9">Rieske-type oxygenase</fullName>
    </recommendedName>
</protein>
<accession>A0A852R9K8</accession>
<dbReference type="PANTHER" id="PTHR21266:SF60">
    <property type="entry name" value="3-KETOSTEROID-9-ALPHA-MONOOXYGENASE, OXYGENASE COMPONENT"/>
    <property type="match status" value="1"/>
</dbReference>
<comment type="caution">
    <text evidence="12">The sequence shown here is derived from an EMBL/GenBank/DDBJ whole genome shotgun (WGS) entry which is preliminary data.</text>
</comment>
<keyword evidence="2" id="KW-0001">2Fe-2S</keyword>
<dbReference type="SUPFAM" id="SSF55961">
    <property type="entry name" value="Bet v1-like"/>
    <property type="match status" value="1"/>
</dbReference>
<feature type="domain" description="Rieske" evidence="11">
    <location>
        <begin position="29"/>
        <end position="131"/>
    </location>
</feature>
<dbReference type="Pfam" id="PF00355">
    <property type="entry name" value="Rieske"/>
    <property type="match status" value="1"/>
</dbReference>
<evidence type="ECO:0000313" key="12">
    <source>
        <dbReference type="EMBL" id="NYD31603.1"/>
    </source>
</evidence>
<dbReference type="InterPro" id="IPR050584">
    <property type="entry name" value="Cholesterol_7-desaturase"/>
</dbReference>
<dbReference type="GO" id="GO:0004497">
    <property type="term" value="F:monooxygenase activity"/>
    <property type="evidence" value="ECO:0007669"/>
    <property type="project" value="UniProtKB-KW"/>
</dbReference>
<evidence type="ECO:0000256" key="2">
    <source>
        <dbReference type="ARBA" id="ARBA00022714"/>
    </source>
</evidence>
<evidence type="ECO:0000256" key="7">
    <source>
        <dbReference type="ARBA" id="ARBA00023014"/>
    </source>
</evidence>
<dbReference type="RefSeq" id="WP_179727890.1">
    <property type="nucleotide sequence ID" value="NZ_BAABEF010000001.1"/>
</dbReference>
<dbReference type="GO" id="GO:0016042">
    <property type="term" value="P:lipid catabolic process"/>
    <property type="evidence" value="ECO:0007669"/>
    <property type="project" value="UniProtKB-KW"/>
</dbReference>
<comment type="subunit">
    <text evidence="10">Homotrimer. The two-component system 3-ketosteroid-9-alpha-monooxygenase is composed of an oxygenase component KshA and a reductase component KshB.</text>
</comment>
<dbReference type="GO" id="GO:0016705">
    <property type="term" value="F:oxidoreductase activity, acting on paired donors, with incorporation or reduction of molecular oxygen"/>
    <property type="evidence" value="ECO:0007669"/>
    <property type="project" value="UniProtKB-ARBA"/>
</dbReference>
<dbReference type="CDD" id="cd03531">
    <property type="entry name" value="Rieske_RO_Alpha_KSH"/>
    <property type="match status" value="1"/>
</dbReference>
<organism evidence="12 13">
    <name type="scientific">Nocardioides kongjuensis</name>
    <dbReference type="NCBI Taxonomy" id="349522"/>
    <lineage>
        <taxon>Bacteria</taxon>
        <taxon>Bacillati</taxon>
        <taxon>Actinomycetota</taxon>
        <taxon>Actinomycetes</taxon>
        <taxon>Propionibacteriales</taxon>
        <taxon>Nocardioidaceae</taxon>
        <taxon>Nocardioides</taxon>
    </lineage>
</organism>
<dbReference type="GO" id="GO:0051537">
    <property type="term" value="F:2 iron, 2 sulfur cluster binding"/>
    <property type="evidence" value="ECO:0007669"/>
    <property type="project" value="UniProtKB-KW"/>
</dbReference>
<dbReference type="Pfam" id="PF19298">
    <property type="entry name" value="KshA_C"/>
    <property type="match status" value="1"/>
</dbReference>
<keyword evidence="7" id="KW-0411">Iron-sulfur</keyword>
<evidence type="ECO:0000256" key="6">
    <source>
        <dbReference type="ARBA" id="ARBA00023004"/>
    </source>
</evidence>
<evidence type="ECO:0000313" key="13">
    <source>
        <dbReference type="Proteomes" id="UP000582231"/>
    </source>
</evidence>
<keyword evidence="12" id="KW-0503">Monooxygenase</keyword>
<dbReference type="EMBL" id="JACCBF010000001">
    <property type="protein sequence ID" value="NYD31603.1"/>
    <property type="molecule type" value="Genomic_DNA"/>
</dbReference>
<dbReference type="SUPFAM" id="SSF50022">
    <property type="entry name" value="ISP domain"/>
    <property type="match status" value="1"/>
</dbReference>
<dbReference type="InterPro" id="IPR017941">
    <property type="entry name" value="Rieske_2Fe-2S"/>
</dbReference>
<evidence type="ECO:0000256" key="4">
    <source>
        <dbReference type="ARBA" id="ARBA00022963"/>
    </source>
</evidence>
<evidence type="ECO:0000256" key="1">
    <source>
        <dbReference type="ARBA" id="ARBA00001962"/>
    </source>
</evidence>
<evidence type="ECO:0000256" key="3">
    <source>
        <dbReference type="ARBA" id="ARBA00022723"/>
    </source>
</evidence>
<evidence type="ECO:0000259" key="11">
    <source>
        <dbReference type="PROSITE" id="PS51296"/>
    </source>
</evidence>
<dbReference type="GO" id="GO:0008203">
    <property type="term" value="P:cholesterol metabolic process"/>
    <property type="evidence" value="ECO:0007669"/>
    <property type="project" value="InterPro"/>
</dbReference>
<keyword evidence="3" id="KW-0479">Metal-binding</keyword>
<dbReference type="InterPro" id="IPR036922">
    <property type="entry name" value="Rieske_2Fe-2S_sf"/>
</dbReference>
<evidence type="ECO:0000256" key="5">
    <source>
        <dbReference type="ARBA" id="ARBA00023002"/>
    </source>
</evidence>
<keyword evidence="13" id="KW-1185">Reference proteome</keyword>
<sequence>MTAVHNSTAADEVRHIEFEAAPARFARGWHCIGLEKDFRDGKPHSIQAFGTKLVVWADSQGEIKVLDAYCRHMGGDLSQGSIKGDEVACPFHDWRWGGDGRCKQIPYSRRVPLRARTRTWHAMAQDGLVFVWHDHEGSAPIPEQAIPLIDGGPSDPTWTDWAWATTVVNTNCREIIDNVVDMAHFFYVHHAFPTYFKNTFEGHTATQLQKGVNRDDMRPAEVAIGAPKRLGNTSVATYHGPSFMIDDLIYHYEHGDTRTVLINCHYPIDENSFMLLYGISMQRPEVEDDDPAAADALAAKMVATVRLGFEQDVEIWKNKTRIDNPLLCEEDGPVYQLRRWYEQFYVDADQVTPEMTDRFEFELDTTKPVEAWQREVQENVARRAEAAAAEAAAAAVPQTQDA</sequence>
<reference evidence="12 13" key="1">
    <citation type="submission" date="2020-07" db="EMBL/GenBank/DDBJ databases">
        <title>Sequencing the genomes of 1000 actinobacteria strains.</title>
        <authorList>
            <person name="Klenk H.-P."/>
        </authorList>
    </citation>
    <scope>NUCLEOTIDE SEQUENCE [LARGE SCALE GENOMIC DNA]</scope>
    <source>
        <strain evidence="12 13">DSM 19082</strain>
    </source>
</reference>
<dbReference type="PANTHER" id="PTHR21266">
    <property type="entry name" value="IRON-SULFUR DOMAIN CONTAINING PROTEIN"/>
    <property type="match status" value="1"/>
</dbReference>
<name>A0A852R9K8_9ACTN</name>
<dbReference type="AlphaFoldDB" id="A0A852R9K8"/>
<keyword evidence="4" id="KW-0442">Lipid degradation</keyword>